<dbReference type="EMBL" id="JACMSC010000012">
    <property type="protein sequence ID" value="KAG6497382.1"/>
    <property type="molecule type" value="Genomic_DNA"/>
</dbReference>
<name>A0A8J5KY41_ZINOF</name>
<evidence type="ECO:0000313" key="1">
    <source>
        <dbReference type="EMBL" id="KAG6497382.1"/>
    </source>
</evidence>
<dbReference type="PANTHER" id="PTHR33265:SF26">
    <property type="entry name" value="OS06G0554600 PROTEIN"/>
    <property type="match status" value="1"/>
</dbReference>
<sequence>MESTGAGKRLWHVVSVVLYMIRKGLSKDKLMMDLHLLRKRGKFIGKALGNLMTLLHHRGYRRRHHDHHHHHRGVSLLNSGFSCRSLDPDVPFYDPRDVEFSCSATPTYPSFDRNRRRSHHRYDDYEAMAFAEALDMLNYEEDCAESSSVAPSQSPEGRLWSCQKSPVTERRLVRVTDSPFPVKEEEGEVEKHIDEQAEQFIRRFYEQLRLQQRMNPMTPEYKHRWNEAAMGLA</sequence>
<reference evidence="1 2" key="1">
    <citation type="submission" date="2020-08" db="EMBL/GenBank/DDBJ databases">
        <title>Plant Genome Project.</title>
        <authorList>
            <person name="Zhang R.-G."/>
        </authorList>
    </citation>
    <scope>NUCLEOTIDE SEQUENCE [LARGE SCALE GENOMIC DNA]</scope>
    <source>
        <tissue evidence="1">Rhizome</tissue>
    </source>
</reference>
<proteinExistence type="predicted"/>
<evidence type="ECO:0000313" key="2">
    <source>
        <dbReference type="Proteomes" id="UP000734854"/>
    </source>
</evidence>
<keyword evidence="2" id="KW-1185">Reference proteome</keyword>
<dbReference type="InterPro" id="IPR008480">
    <property type="entry name" value="DUF761_pln"/>
</dbReference>
<organism evidence="1 2">
    <name type="scientific">Zingiber officinale</name>
    <name type="common">Ginger</name>
    <name type="synonym">Amomum zingiber</name>
    <dbReference type="NCBI Taxonomy" id="94328"/>
    <lineage>
        <taxon>Eukaryota</taxon>
        <taxon>Viridiplantae</taxon>
        <taxon>Streptophyta</taxon>
        <taxon>Embryophyta</taxon>
        <taxon>Tracheophyta</taxon>
        <taxon>Spermatophyta</taxon>
        <taxon>Magnoliopsida</taxon>
        <taxon>Liliopsida</taxon>
        <taxon>Zingiberales</taxon>
        <taxon>Zingiberaceae</taxon>
        <taxon>Zingiber</taxon>
    </lineage>
</organism>
<gene>
    <name evidence="1" type="ORF">ZIOFF_045281</name>
</gene>
<dbReference type="Pfam" id="PF05553">
    <property type="entry name" value="DUF761"/>
    <property type="match status" value="1"/>
</dbReference>
<protein>
    <submittedName>
        <fullName evidence="1">Uncharacterized protein</fullName>
    </submittedName>
</protein>
<dbReference type="PANTHER" id="PTHR33265">
    <property type="entry name" value="AVR9/CF-9 RAPIDLY ELICITED PROTEIN-RELATED"/>
    <property type="match status" value="1"/>
</dbReference>
<accession>A0A8J5KY41</accession>
<dbReference type="OrthoDB" id="696337at2759"/>
<dbReference type="Proteomes" id="UP000734854">
    <property type="component" value="Unassembled WGS sequence"/>
</dbReference>
<comment type="caution">
    <text evidence="1">The sequence shown here is derived from an EMBL/GenBank/DDBJ whole genome shotgun (WGS) entry which is preliminary data.</text>
</comment>
<dbReference type="AlphaFoldDB" id="A0A8J5KY41"/>